<reference evidence="1" key="2">
    <citation type="journal article" date="2021" name="PeerJ">
        <title>Extensive microbial diversity within the chicken gut microbiome revealed by metagenomics and culture.</title>
        <authorList>
            <person name="Gilroy R."/>
            <person name="Ravi A."/>
            <person name="Getino M."/>
            <person name="Pursley I."/>
            <person name="Horton D.L."/>
            <person name="Alikhan N.F."/>
            <person name="Baker D."/>
            <person name="Gharbi K."/>
            <person name="Hall N."/>
            <person name="Watson M."/>
            <person name="Adriaenssens E.M."/>
            <person name="Foster-Nyarko E."/>
            <person name="Jarju S."/>
            <person name="Secka A."/>
            <person name="Antonio M."/>
            <person name="Oren A."/>
            <person name="Chaudhuri R.R."/>
            <person name="La Ragione R."/>
            <person name="Hildebrand F."/>
            <person name="Pallen M.J."/>
        </authorList>
    </citation>
    <scope>NUCLEOTIDE SEQUENCE</scope>
    <source>
        <strain evidence="1">13766</strain>
    </source>
</reference>
<organism evidence="1 2">
    <name type="scientific">Candidatus Alectryocaccomicrobium excrementavium</name>
    <dbReference type="NCBI Taxonomy" id="2840668"/>
    <lineage>
        <taxon>Bacteria</taxon>
        <taxon>Bacillati</taxon>
        <taxon>Bacillota</taxon>
        <taxon>Clostridia</taxon>
        <taxon>Candidatus Alectryocaccomicrobium</taxon>
    </lineage>
</organism>
<gene>
    <name evidence="1" type="ORF">IAA84_14035</name>
</gene>
<evidence type="ECO:0008006" key="3">
    <source>
        <dbReference type="Google" id="ProtNLM"/>
    </source>
</evidence>
<evidence type="ECO:0000313" key="1">
    <source>
        <dbReference type="EMBL" id="HIS94128.1"/>
    </source>
</evidence>
<name>A0A9D1G2J0_9FIRM</name>
<dbReference type="EMBL" id="DVJN01000270">
    <property type="protein sequence ID" value="HIS94128.1"/>
    <property type="molecule type" value="Genomic_DNA"/>
</dbReference>
<evidence type="ECO:0000313" key="2">
    <source>
        <dbReference type="Proteomes" id="UP000824140"/>
    </source>
</evidence>
<dbReference type="Proteomes" id="UP000824140">
    <property type="component" value="Unassembled WGS sequence"/>
</dbReference>
<protein>
    <recommendedName>
        <fullName evidence="3">Transposase</fullName>
    </recommendedName>
</protein>
<accession>A0A9D1G2J0</accession>
<comment type="caution">
    <text evidence="1">The sequence shown here is derived from an EMBL/GenBank/DDBJ whole genome shotgun (WGS) entry which is preliminary data.</text>
</comment>
<proteinExistence type="predicted"/>
<sequence length="125" mass="13824">MPADLWYNTGGVLRMLEVLLSSERKAEEKIKILGEEYAIRMSEPEEKEVARMCNLSQGLVEKGMAEGLEKGLEQGLEKGLEQGAFQAMLSSVKNLMANVGMSAAQAMDVLEIPAAERDRYFLALQ</sequence>
<dbReference type="AlphaFoldDB" id="A0A9D1G2J0"/>
<reference evidence="1" key="1">
    <citation type="submission" date="2020-10" db="EMBL/GenBank/DDBJ databases">
        <authorList>
            <person name="Gilroy R."/>
        </authorList>
    </citation>
    <scope>NUCLEOTIDE SEQUENCE</scope>
    <source>
        <strain evidence="1">13766</strain>
    </source>
</reference>